<dbReference type="PANTHER" id="PTHR33112:SF12">
    <property type="entry name" value="HETEROKARYON INCOMPATIBILITY DOMAIN-CONTAINING PROTEIN"/>
    <property type="match status" value="1"/>
</dbReference>
<organism evidence="3 4">
    <name type="scientific">Trichoderma longibrachiatum ATCC 18648</name>
    <dbReference type="NCBI Taxonomy" id="983965"/>
    <lineage>
        <taxon>Eukaryota</taxon>
        <taxon>Fungi</taxon>
        <taxon>Dikarya</taxon>
        <taxon>Ascomycota</taxon>
        <taxon>Pezizomycotina</taxon>
        <taxon>Sordariomycetes</taxon>
        <taxon>Hypocreomycetidae</taxon>
        <taxon>Hypocreales</taxon>
        <taxon>Hypocreaceae</taxon>
        <taxon>Trichoderma</taxon>
    </lineage>
</organism>
<dbReference type="STRING" id="983965.A0A2T4C4C4"/>
<proteinExistence type="predicted"/>
<feature type="region of interest" description="Disordered" evidence="1">
    <location>
        <begin position="1"/>
        <end position="36"/>
    </location>
</feature>
<dbReference type="OrthoDB" id="5125733at2759"/>
<gene>
    <name evidence="3" type="ORF">M440DRAFT_319895</name>
</gene>
<sequence>MTMSEQAGQKRQRSDSNGDTKKPKQSRSESHNGSQGQSCQVCTLMLSHQGLQHLNSPNGFLHQNRTDCAASVDQGCGMCKLILFAVCKEHDEDWRHEDRLLFRNSQDVLSVSTTPKKDAAGICNLRGAFESNPGASILTIQLFAKQGDPMARIVRRRPLRRDVKSNKVFAAAKALVKQCMDPENPHKHCRYSRDTVLPLRVLDVVGRPEDPCPTVRLKISETDTHAPYLALSYRWGDQPASGPEPLQLRKDNVETLVKGIQLESLQQSIQDAIVVTRKLGYRYLWVDALCIMQNCRNDQASEIGRMASIYKNAAITIVAATSLHADHGFLSDKPRPYCPGYKVYVTMDDHTTGTVYLSAEPYEPDHPLDKRGWTLQEFMLSSRMLIFSDYELLWQCKEVDLRSVSAKGLEYLQPLETLPWTVFDGDEEPYYGNLDSDKLYLWKTIVQQYTDRELSHTSDKLNAIKGITSELETLWRDTNVYGLWKKWFIGLLAWYKPVMERDERRHLERAPSWSWASLDGVILYEGSLSTEDARLKSLTVQAVELSCRILRESDVSDEKALKVLEQPDLMDPLAELQQKGLNIEEVEYLLLGTVKLDENSEEGIGLLVIDTGGGVYQRLGLVKFQDMAIWENVQRRDIILDARMDEKKANEEAMIPEKTHVNKKREKRKRKPKS</sequence>
<dbReference type="InterPro" id="IPR010730">
    <property type="entry name" value="HET"/>
</dbReference>
<feature type="region of interest" description="Disordered" evidence="1">
    <location>
        <begin position="649"/>
        <end position="674"/>
    </location>
</feature>
<dbReference type="Pfam" id="PF06985">
    <property type="entry name" value="HET"/>
    <property type="match status" value="1"/>
</dbReference>
<evidence type="ECO:0000259" key="2">
    <source>
        <dbReference type="Pfam" id="PF06985"/>
    </source>
</evidence>
<keyword evidence="4" id="KW-1185">Reference proteome</keyword>
<feature type="domain" description="Heterokaryon incompatibility" evidence="2">
    <location>
        <begin position="228"/>
        <end position="377"/>
    </location>
</feature>
<feature type="compositionally biased region" description="Basic residues" evidence="1">
    <location>
        <begin position="661"/>
        <end position="674"/>
    </location>
</feature>
<dbReference type="AlphaFoldDB" id="A0A2T4C4C4"/>
<reference evidence="3 4" key="1">
    <citation type="submission" date="2016-07" db="EMBL/GenBank/DDBJ databases">
        <title>Multiple horizontal gene transfer events from other fungi enriched the ability of initially mycotrophic Trichoderma (Ascomycota) to feed on dead plant biomass.</title>
        <authorList>
            <consortium name="DOE Joint Genome Institute"/>
            <person name="Aerts A."/>
            <person name="Atanasova L."/>
            <person name="Chenthamara K."/>
            <person name="Zhang J."/>
            <person name="Grujic M."/>
            <person name="Henrissat B."/>
            <person name="Kuo A."/>
            <person name="Salamov A."/>
            <person name="Lipzen A."/>
            <person name="Labutti K."/>
            <person name="Barry K."/>
            <person name="Miao Y."/>
            <person name="Rahimi M.J."/>
            <person name="Shen Q."/>
            <person name="Grigoriev I.V."/>
            <person name="Kubicek C.P."/>
            <person name="Druzhinina I.S."/>
        </authorList>
    </citation>
    <scope>NUCLEOTIDE SEQUENCE [LARGE SCALE GENOMIC DNA]</scope>
    <source>
        <strain evidence="3 4">ATCC 18648</strain>
    </source>
</reference>
<evidence type="ECO:0000313" key="4">
    <source>
        <dbReference type="Proteomes" id="UP000240760"/>
    </source>
</evidence>
<feature type="compositionally biased region" description="Basic and acidic residues" evidence="1">
    <location>
        <begin position="649"/>
        <end position="660"/>
    </location>
</feature>
<dbReference type="PANTHER" id="PTHR33112">
    <property type="entry name" value="DOMAIN PROTEIN, PUTATIVE-RELATED"/>
    <property type="match status" value="1"/>
</dbReference>
<dbReference type="Proteomes" id="UP000240760">
    <property type="component" value="Unassembled WGS sequence"/>
</dbReference>
<feature type="compositionally biased region" description="Basic and acidic residues" evidence="1">
    <location>
        <begin position="12"/>
        <end position="30"/>
    </location>
</feature>
<evidence type="ECO:0000256" key="1">
    <source>
        <dbReference type="SAM" id="MobiDB-lite"/>
    </source>
</evidence>
<dbReference type="EMBL" id="KZ679132">
    <property type="protein sequence ID" value="PTB76392.1"/>
    <property type="molecule type" value="Genomic_DNA"/>
</dbReference>
<protein>
    <submittedName>
        <fullName evidence="3">HET-domain-containing protein</fullName>
    </submittedName>
</protein>
<name>A0A2T4C4C4_TRILO</name>
<evidence type="ECO:0000313" key="3">
    <source>
        <dbReference type="EMBL" id="PTB76392.1"/>
    </source>
</evidence>
<accession>A0A2T4C4C4</accession>